<reference evidence="3" key="1">
    <citation type="submission" date="2025-08" db="UniProtKB">
        <authorList>
            <consortium name="Ensembl"/>
        </authorList>
    </citation>
    <scope>IDENTIFICATION</scope>
</reference>
<accession>A0A3Q4BI07</accession>
<evidence type="ECO:0000313" key="3">
    <source>
        <dbReference type="Ensembl" id="ENSMMOP00000019295.1"/>
    </source>
</evidence>
<dbReference type="InterPro" id="IPR042279">
    <property type="entry name" value="Pep_M60_3"/>
</dbReference>
<dbReference type="InterPro" id="IPR051244">
    <property type="entry name" value="TCAF"/>
</dbReference>
<dbReference type="PANTHER" id="PTHR15730">
    <property type="entry name" value="EXPERIMENTAL AUTOIMMUNE PROSTATITIS ANTIGEN 2-RELATED"/>
    <property type="match status" value="1"/>
</dbReference>
<feature type="domain" description="Peptidase M60" evidence="2">
    <location>
        <begin position="538"/>
        <end position="835"/>
    </location>
</feature>
<organism evidence="3 4">
    <name type="scientific">Mola mola</name>
    <name type="common">Ocean sunfish</name>
    <name type="synonym">Tetraodon mola</name>
    <dbReference type="NCBI Taxonomy" id="94237"/>
    <lineage>
        <taxon>Eukaryota</taxon>
        <taxon>Metazoa</taxon>
        <taxon>Chordata</taxon>
        <taxon>Craniata</taxon>
        <taxon>Vertebrata</taxon>
        <taxon>Euteleostomi</taxon>
        <taxon>Actinopterygii</taxon>
        <taxon>Neopterygii</taxon>
        <taxon>Teleostei</taxon>
        <taxon>Neoteleostei</taxon>
        <taxon>Acanthomorphata</taxon>
        <taxon>Eupercaria</taxon>
        <taxon>Tetraodontiformes</taxon>
        <taxon>Molidae</taxon>
        <taxon>Mola</taxon>
    </lineage>
</organism>
<dbReference type="AlphaFoldDB" id="A0A3Q4BI07"/>
<dbReference type="PROSITE" id="PS51723">
    <property type="entry name" value="PEPTIDASE_M60"/>
    <property type="match status" value="1"/>
</dbReference>
<dbReference type="Gene3D" id="1.10.390.30">
    <property type="entry name" value="Peptidase M60, enhancin-like domain 3"/>
    <property type="match status" value="1"/>
</dbReference>
<sequence length="909" mass="101421">MAYMCLMRGLKELDFRGHSVPSDLVLIGDHAFPLAMNSRGQVLMAASLYSRGRIVVLGHESYLTSFPALVENAVNWLKGDESEKLPVVAHKNVKAVAGNLSKSGFQVQVVEAFSRNLRAGVYVTDAYSLGADVKDLVAFMKAGGGLLIAGQAWTWAQTHPKENTLLLFEGNKVSGVAGIYFSDHCGEVECLPVNPQIPSSWMAVVIGKDFEDDIEFLLRGISEFDLQNGLVASEVMVHGPLAFPIGATKDGRAFLAGAYYGQGRVVVITHEGLLSRETLAPFWKNAIEWLDEGRNGVIGVAPGLNSAFNLFNKSGFKCEKTKLREDLSVFVCTAYSEEHIEEIQDFVAEGGGLLIGGHAWYWAQTHHGQNTMTDFSGNKLLNKMGLSLLGNIIGKGSYKAPVPSQAIKDTYHFRHLLRHVAGHVAEGMELTKHKEKYLQKLAEDCSNYLHTKAYNCPSYTQVVSTLTEIIKKSSLPQVCDSCPVKSPKDHLLLSLGAHVYKFCPDPDALLPYLIKDNPLLQVVYNHRIKIEANTEGWEEWISTGLYLAPGMKTYMAIPEEIVNMGWKIQIGCQTDYLKHSELKRAPCVHEQFPVTSKMMHVWNLWGGLIYLVAPPKTQVHGLEVIVQIAVPAPYYKSGVTTNADWSLLRTAPSPWAELEFENIILTVPSDAVRDLGRPDELAVFWNNIMRGIADLAAKPHKFPRKERFVTDVQISHGWMHAGYPIMAHKSAASELVNIDHAKTNGLWGPIHELGHNQQRGCWEFPSHTTECTCNLWSVYVHEEVLGINRAKAHPNMTLAKRQSRAEEYAKGGKKLGSWHMWVALETYMQLQDRFGWDAFKKVFASYHNMSNFPCDNNGKMNLYTETFSRAVGMNLAGFFKAWGWPIETATEEKLSNLPSWTDHPMAQYD</sequence>
<dbReference type="InterPro" id="IPR029062">
    <property type="entry name" value="Class_I_gatase-like"/>
</dbReference>
<dbReference type="PANTHER" id="PTHR15730:SF5">
    <property type="entry name" value="SI:CH211-210B2.2-RELATED"/>
    <property type="match status" value="1"/>
</dbReference>
<dbReference type="Pfam" id="PF13402">
    <property type="entry name" value="Peptidase_M60"/>
    <property type="match status" value="1"/>
</dbReference>
<dbReference type="GO" id="GO:0005886">
    <property type="term" value="C:plasma membrane"/>
    <property type="evidence" value="ECO:0007669"/>
    <property type="project" value="TreeGrafter"/>
</dbReference>
<proteinExistence type="inferred from homology"/>
<dbReference type="Pfam" id="PF17291">
    <property type="entry name" value="M60-like_N"/>
    <property type="match status" value="1"/>
</dbReference>
<protein>
    <recommendedName>
        <fullName evidence="2">Peptidase M60 domain-containing protein</fullName>
    </recommendedName>
</protein>
<evidence type="ECO:0000256" key="1">
    <source>
        <dbReference type="ARBA" id="ARBA00009770"/>
    </source>
</evidence>
<dbReference type="Gene3D" id="3.40.390.80">
    <property type="entry name" value="Peptidase M60, enhancin-like domain 2"/>
    <property type="match status" value="1"/>
</dbReference>
<dbReference type="Ensembl" id="ENSMMOT00000019616.1">
    <property type="protein sequence ID" value="ENSMMOP00000019295.1"/>
    <property type="gene ID" value="ENSMMOG00000014606.1"/>
</dbReference>
<dbReference type="OMA" id="FNCFLAA"/>
<evidence type="ECO:0000313" key="4">
    <source>
        <dbReference type="Proteomes" id="UP000261620"/>
    </source>
</evidence>
<keyword evidence="4" id="KW-1185">Reference proteome</keyword>
<dbReference type="Proteomes" id="UP000261620">
    <property type="component" value="Unplaced"/>
</dbReference>
<evidence type="ECO:0000259" key="2">
    <source>
        <dbReference type="PROSITE" id="PS51723"/>
    </source>
</evidence>
<dbReference type="GO" id="GO:0090314">
    <property type="term" value="P:positive regulation of protein targeting to membrane"/>
    <property type="evidence" value="ECO:0007669"/>
    <property type="project" value="TreeGrafter"/>
</dbReference>
<reference evidence="3" key="2">
    <citation type="submission" date="2025-09" db="UniProtKB">
        <authorList>
            <consortium name="Ensembl"/>
        </authorList>
    </citation>
    <scope>IDENTIFICATION</scope>
</reference>
<dbReference type="InterPro" id="IPR035423">
    <property type="entry name" value="M60-like_N"/>
</dbReference>
<comment type="similarity">
    <text evidence="1">Belongs to the TCAF family.</text>
</comment>
<dbReference type="InterPro" id="IPR031161">
    <property type="entry name" value="Peptidase_M60_dom"/>
</dbReference>
<dbReference type="SMART" id="SM01276">
    <property type="entry name" value="M60-like"/>
    <property type="match status" value="1"/>
</dbReference>
<name>A0A3Q4BI07_MOLML</name>
<dbReference type="GO" id="GO:0044325">
    <property type="term" value="F:transmembrane transporter binding"/>
    <property type="evidence" value="ECO:0007669"/>
    <property type="project" value="TreeGrafter"/>
</dbReference>
<dbReference type="SUPFAM" id="SSF52317">
    <property type="entry name" value="Class I glutamine amidotransferase-like"/>
    <property type="match status" value="1"/>
</dbReference>